<dbReference type="InterPro" id="IPR053140">
    <property type="entry name" value="GDSL_Rv0518-like"/>
</dbReference>
<protein>
    <submittedName>
        <fullName evidence="3">SGNH/GDSL hydrolase family protein</fullName>
    </submittedName>
</protein>
<feature type="domain" description="SGNH hydrolase-type esterase" evidence="2">
    <location>
        <begin position="257"/>
        <end position="448"/>
    </location>
</feature>
<proteinExistence type="predicted"/>
<dbReference type="Proteomes" id="UP001501138">
    <property type="component" value="Unassembled WGS sequence"/>
</dbReference>
<dbReference type="Pfam" id="PF13472">
    <property type="entry name" value="Lipase_GDSL_2"/>
    <property type="match status" value="1"/>
</dbReference>
<comment type="caution">
    <text evidence="3">The sequence shown here is derived from an EMBL/GenBank/DDBJ whole genome shotgun (WGS) entry which is preliminary data.</text>
</comment>
<dbReference type="InterPro" id="IPR036514">
    <property type="entry name" value="SGNH_hydro_sf"/>
</dbReference>
<dbReference type="RefSeq" id="WP_344248380.1">
    <property type="nucleotide sequence ID" value="NZ_BAAAPM010000003.1"/>
</dbReference>
<feature type="region of interest" description="Disordered" evidence="1">
    <location>
        <begin position="1"/>
        <end position="23"/>
    </location>
</feature>
<evidence type="ECO:0000313" key="3">
    <source>
        <dbReference type="EMBL" id="GAA1725446.1"/>
    </source>
</evidence>
<dbReference type="InterPro" id="IPR013830">
    <property type="entry name" value="SGNH_hydro"/>
</dbReference>
<dbReference type="PANTHER" id="PTHR43784:SF2">
    <property type="entry name" value="GDSL-LIKE LIPASE_ACYLHYDROLASE, PUTATIVE (AFU_ORTHOLOGUE AFUA_2G00820)-RELATED"/>
    <property type="match status" value="1"/>
</dbReference>
<accession>A0ABP4VKE3</accession>
<evidence type="ECO:0000259" key="2">
    <source>
        <dbReference type="Pfam" id="PF13472"/>
    </source>
</evidence>
<dbReference type="Gene3D" id="3.40.50.1110">
    <property type="entry name" value="SGNH hydrolase"/>
    <property type="match status" value="1"/>
</dbReference>
<dbReference type="GO" id="GO:0016787">
    <property type="term" value="F:hydrolase activity"/>
    <property type="evidence" value="ECO:0007669"/>
    <property type="project" value="UniProtKB-KW"/>
</dbReference>
<organism evidence="3 4">
    <name type="scientific">Isoptericola hypogeus</name>
    <dbReference type="NCBI Taxonomy" id="300179"/>
    <lineage>
        <taxon>Bacteria</taxon>
        <taxon>Bacillati</taxon>
        <taxon>Actinomycetota</taxon>
        <taxon>Actinomycetes</taxon>
        <taxon>Micrococcales</taxon>
        <taxon>Promicromonosporaceae</taxon>
        <taxon>Isoptericola</taxon>
    </lineage>
</organism>
<keyword evidence="3" id="KW-0378">Hydrolase</keyword>
<reference evidence="4" key="1">
    <citation type="journal article" date="2019" name="Int. J. Syst. Evol. Microbiol.">
        <title>The Global Catalogue of Microorganisms (GCM) 10K type strain sequencing project: providing services to taxonomists for standard genome sequencing and annotation.</title>
        <authorList>
            <consortium name="The Broad Institute Genomics Platform"/>
            <consortium name="The Broad Institute Genome Sequencing Center for Infectious Disease"/>
            <person name="Wu L."/>
            <person name="Ma J."/>
        </authorList>
    </citation>
    <scope>NUCLEOTIDE SEQUENCE [LARGE SCALE GENOMIC DNA]</scope>
    <source>
        <strain evidence="4">JCM 15589</strain>
    </source>
</reference>
<evidence type="ECO:0000256" key="1">
    <source>
        <dbReference type="SAM" id="MobiDB-lite"/>
    </source>
</evidence>
<keyword evidence="4" id="KW-1185">Reference proteome</keyword>
<feature type="compositionally biased region" description="Low complexity" evidence="1">
    <location>
        <begin position="7"/>
        <end position="17"/>
    </location>
</feature>
<dbReference type="PROSITE" id="PS51318">
    <property type="entry name" value="TAT"/>
    <property type="match status" value="1"/>
</dbReference>
<dbReference type="EMBL" id="BAAAPM010000003">
    <property type="protein sequence ID" value="GAA1725446.1"/>
    <property type="molecule type" value="Genomic_DNA"/>
</dbReference>
<name>A0ABP4VKE3_9MICO</name>
<sequence length="460" mass="46279">MTGTTYPTDPATSAAPAARDRAVDARTMGRRSLLAGALATTGALLLAPRATALAGAEALADTGAARARTTTWVPSWTTAHTRPTATDPLVLGGVTDRTVRHVLRLSAGSAGGRGRTGTLRVRLAGTFSAAPVRVGAVTVARRAAGLTGAGAAVDPATVTTVTFGGERGALLAAGATLVSDPAALDVPDAGDLVVSVHLPGPTGSLSFHRNTHATGYVGSGDLTADAGAGFDGAETTRSAVLLVGVDVERPGVPGVAVLGDSITEGVGTPDDADQRFTDHLARRLAERGGPVGVANLGISGNRVLLDDERFGPSGQARLDRDALALPGVGTLLVVLGVNDLQQPPSQTDPAVLLAGYRQLVLRARDQGLRVVGTTITPFGGWQRWTPALEEERRVVNATLLAEAGRGTGAFDAVADVASALADPADPARLAPAFDSGDGLHPTPAGAAAMAAAVARRALLG</sequence>
<evidence type="ECO:0000313" key="4">
    <source>
        <dbReference type="Proteomes" id="UP001501138"/>
    </source>
</evidence>
<dbReference type="PANTHER" id="PTHR43784">
    <property type="entry name" value="GDSL-LIKE LIPASE/ACYLHYDROLASE, PUTATIVE (AFU_ORTHOLOGUE AFUA_2G00820)-RELATED"/>
    <property type="match status" value="1"/>
</dbReference>
<dbReference type="InterPro" id="IPR006311">
    <property type="entry name" value="TAT_signal"/>
</dbReference>
<dbReference type="SUPFAM" id="SSF52266">
    <property type="entry name" value="SGNH hydrolase"/>
    <property type="match status" value="1"/>
</dbReference>
<gene>
    <name evidence="3" type="ORF">GCM10009809_21560</name>
</gene>